<reference evidence="2" key="1">
    <citation type="submission" date="2023-05" db="EMBL/GenBank/DDBJ databases">
        <title>Nepenthes gracilis genome sequencing.</title>
        <authorList>
            <person name="Fukushima K."/>
        </authorList>
    </citation>
    <scope>NUCLEOTIDE SEQUENCE</scope>
    <source>
        <strain evidence="2">SING2019-196</strain>
    </source>
</reference>
<dbReference type="EMBL" id="BSYO01000021">
    <property type="protein sequence ID" value="GMH19875.1"/>
    <property type="molecule type" value="Genomic_DNA"/>
</dbReference>
<evidence type="ECO:0000256" key="1">
    <source>
        <dbReference type="SAM" id="MobiDB-lite"/>
    </source>
</evidence>
<protein>
    <submittedName>
        <fullName evidence="2">Uncharacterized protein</fullName>
    </submittedName>
</protein>
<dbReference type="Proteomes" id="UP001279734">
    <property type="component" value="Unassembled WGS sequence"/>
</dbReference>
<keyword evidence="3" id="KW-1185">Reference proteome</keyword>
<feature type="region of interest" description="Disordered" evidence="1">
    <location>
        <begin position="1"/>
        <end position="43"/>
    </location>
</feature>
<dbReference type="AlphaFoldDB" id="A0AAD3XXH0"/>
<evidence type="ECO:0000313" key="2">
    <source>
        <dbReference type="EMBL" id="GMH19875.1"/>
    </source>
</evidence>
<gene>
    <name evidence="2" type="ORF">Nepgr_021716</name>
</gene>
<evidence type="ECO:0000313" key="3">
    <source>
        <dbReference type="Proteomes" id="UP001279734"/>
    </source>
</evidence>
<accession>A0AAD3XXH0</accession>
<organism evidence="2 3">
    <name type="scientific">Nepenthes gracilis</name>
    <name type="common">Slender pitcher plant</name>
    <dbReference type="NCBI Taxonomy" id="150966"/>
    <lineage>
        <taxon>Eukaryota</taxon>
        <taxon>Viridiplantae</taxon>
        <taxon>Streptophyta</taxon>
        <taxon>Embryophyta</taxon>
        <taxon>Tracheophyta</taxon>
        <taxon>Spermatophyta</taxon>
        <taxon>Magnoliopsida</taxon>
        <taxon>eudicotyledons</taxon>
        <taxon>Gunneridae</taxon>
        <taxon>Pentapetalae</taxon>
        <taxon>Caryophyllales</taxon>
        <taxon>Nepenthaceae</taxon>
        <taxon>Nepenthes</taxon>
    </lineage>
</organism>
<sequence>MTRWSHDPTATKKSSATLPANTRASNAPAPPASKSQNQPYKGLHLATNYTESAPSRLQQQLKTSVRNIFSRRQQQQKTAQQTLHCIPRQYQAIAKGTATATAHKIRHANCIGGENGIAEKPTSAAFHRSNRILHRSNISY</sequence>
<comment type="caution">
    <text evidence="2">The sequence shown here is derived from an EMBL/GenBank/DDBJ whole genome shotgun (WGS) entry which is preliminary data.</text>
</comment>
<feature type="compositionally biased region" description="Low complexity" evidence="1">
    <location>
        <begin position="19"/>
        <end position="39"/>
    </location>
</feature>
<proteinExistence type="predicted"/>
<name>A0AAD3XXH0_NEPGR</name>
<feature type="compositionally biased region" description="Basic and acidic residues" evidence="1">
    <location>
        <begin position="1"/>
        <end position="10"/>
    </location>
</feature>